<dbReference type="Gene3D" id="1.10.1040.10">
    <property type="entry name" value="N-(1-d-carboxylethyl)-l-norvaline Dehydrogenase, domain 2"/>
    <property type="match status" value="1"/>
</dbReference>
<dbReference type="PANTHER" id="PTHR30524">
    <property type="entry name" value="MANNITOL-1-PHOSPHATE 5-DEHYDROGENASE"/>
    <property type="match status" value="1"/>
</dbReference>
<dbReference type="NCBIfam" id="NF002652">
    <property type="entry name" value="PRK02318.2-5"/>
    <property type="match status" value="1"/>
</dbReference>
<dbReference type="EC" id="1.1.1.17" evidence="2 7"/>
<evidence type="ECO:0000259" key="9">
    <source>
        <dbReference type="Pfam" id="PF08125"/>
    </source>
</evidence>
<gene>
    <name evidence="7" type="primary">mtlD</name>
    <name evidence="10" type="ORF">DES38_1182</name>
</gene>
<dbReference type="NCBIfam" id="NF002649">
    <property type="entry name" value="PRK02318.2-1"/>
    <property type="match status" value="1"/>
</dbReference>
<dbReference type="PROSITE" id="PS00974">
    <property type="entry name" value="MANNITOL_DHGENASE"/>
    <property type="match status" value="1"/>
</dbReference>
<dbReference type="OrthoDB" id="271711at2"/>
<comment type="catalytic activity">
    <reaction evidence="6 7">
        <text>D-mannitol 1-phosphate + NAD(+) = beta-D-fructose 6-phosphate + NADH + H(+)</text>
        <dbReference type="Rhea" id="RHEA:19661"/>
        <dbReference type="ChEBI" id="CHEBI:15378"/>
        <dbReference type="ChEBI" id="CHEBI:57540"/>
        <dbReference type="ChEBI" id="CHEBI:57634"/>
        <dbReference type="ChEBI" id="CHEBI:57945"/>
        <dbReference type="ChEBI" id="CHEBI:61381"/>
        <dbReference type="EC" id="1.1.1.17"/>
    </reaction>
</comment>
<organism evidence="10 11">
    <name type="scientific">Streptohalobacillus salinus</name>
    <dbReference type="NCBI Taxonomy" id="621096"/>
    <lineage>
        <taxon>Bacteria</taxon>
        <taxon>Bacillati</taxon>
        <taxon>Bacillota</taxon>
        <taxon>Bacilli</taxon>
        <taxon>Bacillales</taxon>
        <taxon>Bacillaceae</taxon>
        <taxon>Streptohalobacillus</taxon>
    </lineage>
</organism>
<comment type="caution">
    <text evidence="10">The sequence shown here is derived from an EMBL/GenBank/DDBJ whole genome shotgun (WGS) entry which is preliminary data.</text>
</comment>
<feature type="domain" description="Mannitol dehydrogenase C-terminal" evidence="9">
    <location>
        <begin position="204"/>
        <end position="378"/>
    </location>
</feature>
<evidence type="ECO:0000256" key="3">
    <source>
        <dbReference type="ARBA" id="ARBA00016219"/>
    </source>
</evidence>
<evidence type="ECO:0000313" key="11">
    <source>
        <dbReference type="Proteomes" id="UP000247922"/>
    </source>
</evidence>
<accession>A0A2V3VYW3</accession>
<dbReference type="NCBIfam" id="NF002647">
    <property type="entry name" value="PRK02318.1-3"/>
    <property type="match status" value="1"/>
</dbReference>
<protein>
    <recommendedName>
        <fullName evidence="3 7">Mannitol-1-phosphate 5-dehydrogenase</fullName>
        <ecNumber evidence="2 7">1.1.1.17</ecNumber>
    </recommendedName>
</protein>
<dbReference type="InterPro" id="IPR036291">
    <property type="entry name" value="NAD(P)-bd_dom_sf"/>
</dbReference>
<dbReference type="GO" id="GO:0005829">
    <property type="term" value="C:cytosol"/>
    <property type="evidence" value="ECO:0007669"/>
    <property type="project" value="TreeGrafter"/>
</dbReference>
<comment type="similarity">
    <text evidence="1 7">Belongs to the mannitol dehydrogenase family.</text>
</comment>
<dbReference type="PANTHER" id="PTHR30524:SF0">
    <property type="entry name" value="ALTRONATE OXIDOREDUCTASE-RELATED"/>
    <property type="match status" value="1"/>
</dbReference>
<dbReference type="InterPro" id="IPR023027">
    <property type="entry name" value="Mannitol_DH_CS"/>
</dbReference>
<dbReference type="HAMAP" id="MF_00196">
    <property type="entry name" value="Mannitol_dehydrog"/>
    <property type="match status" value="1"/>
</dbReference>
<keyword evidence="5 7" id="KW-0520">NAD</keyword>
<dbReference type="Gene3D" id="3.40.50.720">
    <property type="entry name" value="NAD(P)-binding Rossmann-like Domain"/>
    <property type="match status" value="1"/>
</dbReference>
<evidence type="ECO:0000259" key="8">
    <source>
        <dbReference type="Pfam" id="PF01232"/>
    </source>
</evidence>
<evidence type="ECO:0000256" key="1">
    <source>
        <dbReference type="ARBA" id="ARBA00006541"/>
    </source>
</evidence>
<evidence type="ECO:0000256" key="6">
    <source>
        <dbReference type="ARBA" id="ARBA00048615"/>
    </source>
</evidence>
<dbReference type="Pfam" id="PF01232">
    <property type="entry name" value="Mannitol_dh"/>
    <property type="match status" value="1"/>
</dbReference>
<dbReference type="GO" id="GO:0019592">
    <property type="term" value="P:mannitol catabolic process"/>
    <property type="evidence" value="ECO:0007669"/>
    <property type="project" value="TreeGrafter"/>
</dbReference>
<dbReference type="InterPro" id="IPR013328">
    <property type="entry name" value="6PGD_dom2"/>
</dbReference>
<evidence type="ECO:0000256" key="4">
    <source>
        <dbReference type="ARBA" id="ARBA00023002"/>
    </source>
</evidence>
<dbReference type="PRINTS" id="PR00084">
    <property type="entry name" value="MTLDHDRGNASE"/>
</dbReference>
<dbReference type="InterPro" id="IPR013118">
    <property type="entry name" value="Mannitol_DH_C"/>
</dbReference>
<feature type="binding site" evidence="7">
    <location>
        <begin position="3"/>
        <end position="14"/>
    </location>
    <ligand>
        <name>NAD(+)</name>
        <dbReference type="ChEBI" id="CHEBI:57540"/>
    </ligand>
</feature>
<dbReference type="Pfam" id="PF08125">
    <property type="entry name" value="Mannitol_dh_C"/>
    <property type="match status" value="1"/>
</dbReference>
<dbReference type="InterPro" id="IPR023028">
    <property type="entry name" value="Mannitol_1_phos_5_DH"/>
</dbReference>
<dbReference type="GO" id="GO:0008926">
    <property type="term" value="F:mannitol-1-phosphate 5-dehydrogenase activity"/>
    <property type="evidence" value="ECO:0007669"/>
    <property type="project" value="UniProtKB-UniRule"/>
</dbReference>
<dbReference type="Proteomes" id="UP000247922">
    <property type="component" value="Unassembled WGS sequence"/>
</dbReference>
<dbReference type="InterPro" id="IPR008927">
    <property type="entry name" value="6-PGluconate_DH-like_C_sf"/>
</dbReference>
<sequence>MKAVHFGAGNIGRGFIGMILSRAGYEVTFIDVDAALIDELNEKQAYTVILADESEQEETVSNVKGINSMTDKAEAVAAVRDADIITTAVGASILPIISGVLAEGLSARVEAGTVPVNVIACENMIGGSQALKDHVLAKVDASLAKKISAQVGFPNAAVDRIVPNQTQAERLTVSVEPYFEWVVDQSMMVGDVPEIKGITYVPSLDPFIERKLFTVNTGHAVAAYLGYHFGYDTIKEAMDQEAVVTLVRGALKETGKVITAQYDFEEAEHNQYIEKILNRFMNPYISDEVTRVARGPLRKLGKNDRLVRPATLYYQLVNEEPTYLAKAIAAALLYDYTKDPEAEELQDKINQHGYEQALQDVSGLTSESPLVEAVLKQLKTLQG</sequence>
<evidence type="ECO:0000256" key="7">
    <source>
        <dbReference type="HAMAP-Rule" id="MF_00196"/>
    </source>
</evidence>
<evidence type="ECO:0000256" key="5">
    <source>
        <dbReference type="ARBA" id="ARBA00023027"/>
    </source>
</evidence>
<name>A0A2V3VYW3_9BACI</name>
<dbReference type="SUPFAM" id="SSF51735">
    <property type="entry name" value="NAD(P)-binding Rossmann-fold domains"/>
    <property type="match status" value="1"/>
</dbReference>
<dbReference type="InterPro" id="IPR000669">
    <property type="entry name" value="Mannitol_DH"/>
</dbReference>
<reference evidence="10 11" key="1">
    <citation type="submission" date="2018-05" db="EMBL/GenBank/DDBJ databases">
        <title>Genomic Encyclopedia of Type Strains, Phase IV (KMG-IV): sequencing the most valuable type-strain genomes for metagenomic binning, comparative biology and taxonomic classification.</title>
        <authorList>
            <person name="Goeker M."/>
        </authorList>
    </citation>
    <scope>NUCLEOTIDE SEQUENCE [LARGE SCALE GENOMIC DNA]</scope>
    <source>
        <strain evidence="10 11">DSM 22440</strain>
    </source>
</reference>
<proteinExistence type="inferred from homology"/>
<dbReference type="RefSeq" id="WP_110252177.1">
    <property type="nucleotide sequence ID" value="NZ_QJJR01000018.1"/>
</dbReference>
<evidence type="ECO:0000256" key="2">
    <source>
        <dbReference type="ARBA" id="ARBA00012939"/>
    </source>
</evidence>
<dbReference type="SUPFAM" id="SSF48179">
    <property type="entry name" value="6-phosphogluconate dehydrogenase C-terminal domain-like"/>
    <property type="match status" value="1"/>
</dbReference>
<evidence type="ECO:0000313" key="10">
    <source>
        <dbReference type="EMBL" id="PXW86816.1"/>
    </source>
</evidence>
<keyword evidence="4 7" id="KW-0560">Oxidoreductase</keyword>
<dbReference type="NCBIfam" id="NF002646">
    <property type="entry name" value="PRK02318.1-2"/>
    <property type="match status" value="1"/>
</dbReference>
<keyword evidence="11" id="KW-1185">Reference proteome</keyword>
<dbReference type="AlphaFoldDB" id="A0A2V3VYW3"/>
<dbReference type="InterPro" id="IPR013131">
    <property type="entry name" value="Mannitol_DH_N"/>
</dbReference>
<feature type="domain" description="Mannitol dehydrogenase N-terminal" evidence="8">
    <location>
        <begin position="1"/>
        <end position="196"/>
    </location>
</feature>
<dbReference type="EMBL" id="QJJR01000018">
    <property type="protein sequence ID" value="PXW86816.1"/>
    <property type="molecule type" value="Genomic_DNA"/>
</dbReference>